<organism evidence="2 3">
    <name type="scientific">Fasciolopsis buskii</name>
    <dbReference type="NCBI Taxonomy" id="27845"/>
    <lineage>
        <taxon>Eukaryota</taxon>
        <taxon>Metazoa</taxon>
        <taxon>Spiralia</taxon>
        <taxon>Lophotrochozoa</taxon>
        <taxon>Platyhelminthes</taxon>
        <taxon>Trematoda</taxon>
        <taxon>Digenea</taxon>
        <taxon>Plagiorchiida</taxon>
        <taxon>Echinostomata</taxon>
        <taxon>Echinostomatoidea</taxon>
        <taxon>Fasciolidae</taxon>
        <taxon>Fasciolopsis</taxon>
    </lineage>
</organism>
<comment type="caution">
    <text evidence="2">The sequence shown here is derived from an EMBL/GenBank/DDBJ whole genome shotgun (WGS) entry which is preliminary data.</text>
</comment>
<feature type="compositionally biased region" description="Polar residues" evidence="1">
    <location>
        <begin position="148"/>
        <end position="169"/>
    </location>
</feature>
<evidence type="ECO:0000256" key="1">
    <source>
        <dbReference type="SAM" id="MobiDB-lite"/>
    </source>
</evidence>
<reference evidence="2" key="1">
    <citation type="submission" date="2019-05" db="EMBL/GenBank/DDBJ databases">
        <title>Annotation for the trematode Fasciolopsis buski.</title>
        <authorList>
            <person name="Choi Y.-J."/>
        </authorList>
    </citation>
    <scope>NUCLEOTIDE SEQUENCE</scope>
    <source>
        <strain evidence="2">HT</strain>
        <tissue evidence="2">Whole worm</tissue>
    </source>
</reference>
<dbReference type="AlphaFoldDB" id="A0A8E0S0Y1"/>
<dbReference type="Proteomes" id="UP000728185">
    <property type="component" value="Unassembled WGS sequence"/>
</dbReference>
<accession>A0A8E0S0Y1</accession>
<feature type="region of interest" description="Disordered" evidence="1">
    <location>
        <begin position="108"/>
        <end position="217"/>
    </location>
</feature>
<evidence type="ECO:0000313" key="3">
    <source>
        <dbReference type="Proteomes" id="UP000728185"/>
    </source>
</evidence>
<dbReference type="EMBL" id="LUCM01005172">
    <property type="protein sequence ID" value="KAA0193239.1"/>
    <property type="molecule type" value="Genomic_DNA"/>
</dbReference>
<name>A0A8E0S0Y1_9TREM</name>
<evidence type="ECO:0000313" key="2">
    <source>
        <dbReference type="EMBL" id="KAA0193239.1"/>
    </source>
</evidence>
<gene>
    <name evidence="2" type="ORF">FBUS_02984</name>
</gene>
<feature type="compositionally biased region" description="Polar residues" evidence="1">
    <location>
        <begin position="109"/>
        <end position="119"/>
    </location>
</feature>
<dbReference type="OrthoDB" id="9901850at2759"/>
<protein>
    <submittedName>
        <fullName evidence="2">Uncharacterized protein</fullName>
    </submittedName>
</protein>
<proteinExistence type="predicted"/>
<keyword evidence="3" id="KW-1185">Reference proteome</keyword>
<sequence>MRIILFVLQSKRSPRAAVRDEWKHRYYAAKKQAPLLEDRMNDQRAVLDALMRRAVASMRHCTTGTMELRTQAEAEGRLLMAELDRRRGEMSLVKSTSPNRRAYVFSLSPRRQQGTTSATHKALNEPMKMSRNREPIVGLLPPEPTVQRKGSMSSLSNRPLITRESSADSTETKRSKSATGVDRLTEAPGPRTSGTTSNRPASHSRRSSARSISPNPV</sequence>